<dbReference type="FunFam" id="1.10.45.10:FF:000001">
    <property type="entry name" value="D-lactate dehydrogenase mitochondrial"/>
    <property type="match status" value="1"/>
</dbReference>
<dbReference type="InterPro" id="IPR006094">
    <property type="entry name" value="Oxid_FAD_bind_N"/>
</dbReference>
<evidence type="ECO:0000256" key="4">
    <source>
        <dbReference type="ARBA" id="ARBA00022827"/>
    </source>
</evidence>
<dbReference type="InterPro" id="IPR016169">
    <property type="entry name" value="FAD-bd_PCMH_sub2"/>
</dbReference>
<feature type="domain" description="FAD-binding PCMH-type" evidence="5">
    <location>
        <begin position="68"/>
        <end position="246"/>
    </location>
</feature>
<reference evidence="7" key="1">
    <citation type="journal article" date="2019" name="Int. J. Syst. Evol. Microbiol.">
        <title>The Global Catalogue of Microorganisms (GCM) 10K type strain sequencing project: providing services to taxonomists for standard genome sequencing and annotation.</title>
        <authorList>
            <consortium name="The Broad Institute Genomics Platform"/>
            <consortium name="The Broad Institute Genome Sequencing Center for Infectious Disease"/>
            <person name="Wu L."/>
            <person name="Ma J."/>
        </authorList>
    </citation>
    <scope>NUCLEOTIDE SEQUENCE [LARGE SCALE GENOMIC DNA]</scope>
    <source>
        <strain evidence="7">NBRC 103632</strain>
    </source>
</reference>
<dbReference type="PROSITE" id="PS51387">
    <property type="entry name" value="FAD_PCMH"/>
    <property type="match status" value="1"/>
</dbReference>
<evidence type="ECO:0000259" key="5">
    <source>
        <dbReference type="PROSITE" id="PS51387"/>
    </source>
</evidence>
<dbReference type="InterPro" id="IPR016167">
    <property type="entry name" value="FAD-bd_PCMH_sub1"/>
</dbReference>
<dbReference type="PANTHER" id="PTHR43716:SF2">
    <property type="entry name" value="BLL6224 PROTEIN"/>
    <property type="match status" value="1"/>
</dbReference>
<dbReference type="GO" id="GO:0071949">
    <property type="term" value="F:FAD binding"/>
    <property type="evidence" value="ECO:0007669"/>
    <property type="project" value="InterPro"/>
</dbReference>
<keyword evidence="4" id="KW-0274">FAD</keyword>
<evidence type="ECO:0000313" key="7">
    <source>
        <dbReference type="Proteomes" id="UP001157440"/>
    </source>
</evidence>
<dbReference type="GO" id="GO:0022904">
    <property type="term" value="P:respiratory electron transport chain"/>
    <property type="evidence" value="ECO:0007669"/>
    <property type="project" value="TreeGrafter"/>
</dbReference>
<dbReference type="GO" id="GO:0003824">
    <property type="term" value="F:catalytic activity"/>
    <property type="evidence" value="ECO:0007669"/>
    <property type="project" value="InterPro"/>
</dbReference>
<evidence type="ECO:0000256" key="1">
    <source>
        <dbReference type="ARBA" id="ARBA00001974"/>
    </source>
</evidence>
<dbReference type="Gene3D" id="3.30.70.2190">
    <property type="match status" value="1"/>
</dbReference>
<comment type="cofactor">
    <cofactor evidence="1">
        <name>FAD</name>
        <dbReference type="ChEBI" id="CHEBI:57692"/>
    </cofactor>
</comment>
<dbReference type="InterPro" id="IPR016166">
    <property type="entry name" value="FAD-bd_PCMH"/>
</dbReference>
<dbReference type="InterPro" id="IPR051264">
    <property type="entry name" value="FAD-oxidored/transferase_4"/>
</dbReference>
<dbReference type="PANTHER" id="PTHR43716">
    <property type="entry name" value="D-2-HYDROXYGLUTARATE DEHYDROGENASE, MITOCHONDRIAL"/>
    <property type="match status" value="1"/>
</dbReference>
<protein>
    <submittedName>
        <fullName evidence="6">D-2-hydroxyacid dehydrogenase</fullName>
    </submittedName>
</protein>
<organism evidence="6 7">
    <name type="scientific">Methylobacterium tardum</name>
    <dbReference type="NCBI Taxonomy" id="374432"/>
    <lineage>
        <taxon>Bacteria</taxon>
        <taxon>Pseudomonadati</taxon>
        <taxon>Pseudomonadota</taxon>
        <taxon>Alphaproteobacteria</taxon>
        <taxon>Hyphomicrobiales</taxon>
        <taxon>Methylobacteriaceae</taxon>
        <taxon>Methylobacterium</taxon>
    </lineage>
</organism>
<dbReference type="Gene3D" id="3.30.465.10">
    <property type="match status" value="1"/>
</dbReference>
<sequence length="508" mass="53241">MRIAARHSGACQDGALAYKILPMTPIAVSPGTSHDTLLTALRDALGARHVLTDPEDLAPYLVETRRLFTGSALAVLRPASTEEVAFAVRACTQAGIAVVPLGGNTGLTGGGVPSGGVVLSLERMTRLRAVEPVDATITVEAGMILQDVQDAADAAGMLFPLSYASRGSARIGGGISTNAGGIAVLAYGNARDLVLGLEVVLADGRVWDGLKALRKDNAGYDLKQLFIGSEGTLGIVTAAVLKLFPKPRSTSVAFVGLDSAQAALDLFVFLRGRMDRDLTAFEYLPPFALEIVLRHVPGAVRPLDGAHGAYALIEAASARPDADTRAELEAALGQALEDGLIADATSGASGAQNDALWRLREGVPEAQTREGASIKHDISVPLSRLPAFLDRASAACVAAMPGLRPCGFGHFGDGNIHFNLTQPADMKPADFLAEWGRFNRIVHDIVHELGGSIAAEHGVGLIKRDELEHYGDPVGLDLMRRLKAALDPQTLLNPGKVVAAPERDPPAV</sequence>
<dbReference type="EMBL" id="BSPL01000017">
    <property type="protein sequence ID" value="GLS71120.1"/>
    <property type="molecule type" value="Genomic_DNA"/>
</dbReference>
<dbReference type="Proteomes" id="UP001157440">
    <property type="component" value="Unassembled WGS sequence"/>
</dbReference>
<dbReference type="AlphaFoldDB" id="A0AA37TD64"/>
<keyword evidence="7" id="KW-1185">Reference proteome</keyword>
<dbReference type="InterPro" id="IPR004113">
    <property type="entry name" value="FAD-bd_oxidored_4_C"/>
</dbReference>
<accession>A0AA37TD64</accession>
<proteinExistence type="inferred from homology"/>
<dbReference type="Gene3D" id="3.30.43.10">
    <property type="entry name" value="Uridine Diphospho-n-acetylenolpyruvylglucosamine Reductase, domain 2"/>
    <property type="match status" value="1"/>
</dbReference>
<evidence type="ECO:0000313" key="6">
    <source>
        <dbReference type="EMBL" id="GLS71120.1"/>
    </source>
</evidence>
<evidence type="ECO:0000256" key="3">
    <source>
        <dbReference type="ARBA" id="ARBA00022630"/>
    </source>
</evidence>
<dbReference type="Gene3D" id="1.10.45.10">
    <property type="entry name" value="Vanillyl-alcohol Oxidase, Chain A, domain 4"/>
    <property type="match status" value="1"/>
</dbReference>
<comment type="caution">
    <text evidence="6">The sequence shown here is derived from an EMBL/GenBank/DDBJ whole genome shotgun (WGS) entry which is preliminary data.</text>
</comment>
<dbReference type="Gene3D" id="3.30.70.2740">
    <property type="match status" value="1"/>
</dbReference>
<evidence type="ECO:0000256" key="2">
    <source>
        <dbReference type="ARBA" id="ARBA00008000"/>
    </source>
</evidence>
<keyword evidence="3" id="KW-0285">Flavoprotein</keyword>
<gene>
    <name evidence="6" type="ORF">GCM10007890_31330</name>
</gene>
<dbReference type="SUPFAM" id="SSF56176">
    <property type="entry name" value="FAD-binding/transporter-associated domain-like"/>
    <property type="match status" value="1"/>
</dbReference>
<dbReference type="InterPro" id="IPR016164">
    <property type="entry name" value="FAD-linked_Oxase-like_C"/>
</dbReference>
<comment type="similarity">
    <text evidence="2">Belongs to the FAD-binding oxidoreductase/transferase type 4 family.</text>
</comment>
<dbReference type="SUPFAM" id="SSF55103">
    <property type="entry name" value="FAD-linked oxidases, C-terminal domain"/>
    <property type="match status" value="1"/>
</dbReference>
<dbReference type="Pfam" id="PF01565">
    <property type="entry name" value="FAD_binding_4"/>
    <property type="match status" value="1"/>
</dbReference>
<dbReference type="Pfam" id="PF02913">
    <property type="entry name" value="FAD-oxidase_C"/>
    <property type="match status" value="1"/>
</dbReference>
<name>A0AA37TD64_9HYPH</name>
<dbReference type="InterPro" id="IPR016171">
    <property type="entry name" value="Vanillyl_alc_oxidase_C-sub2"/>
</dbReference>
<dbReference type="InterPro" id="IPR036318">
    <property type="entry name" value="FAD-bd_PCMH-like_sf"/>
</dbReference>